<reference evidence="2 3" key="1">
    <citation type="submission" date="2020-10" db="EMBL/GenBank/DDBJ databases">
        <title>Sequencing the genomes of 1000 actinobacteria strains.</title>
        <authorList>
            <person name="Klenk H.-P."/>
        </authorList>
    </citation>
    <scope>NUCLEOTIDE SEQUENCE [LARGE SCALE GENOMIC DNA]</scope>
    <source>
        <strain evidence="2 3">DSM 44653</strain>
    </source>
</reference>
<protein>
    <submittedName>
        <fullName evidence="2">Lincosamide nucleotidyltransferase A/C/D/E</fullName>
    </submittedName>
</protein>
<feature type="region of interest" description="Disordered" evidence="1">
    <location>
        <begin position="76"/>
        <end position="134"/>
    </location>
</feature>
<dbReference type="Pfam" id="PF10706">
    <property type="entry name" value="Aminoglyc_resit"/>
    <property type="match status" value="1"/>
</dbReference>
<organism evidence="2 3">
    <name type="scientific">Amycolatopsis lexingtonensis</name>
    <dbReference type="NCBI Taxonomy" id="218822"/>
    <lineage>
        <taxon>Bacteria</taxon>
        <taxon>Bacillati</taxon>
        <taxon>Actinomycetota</taxon>
        <taxon>Actinomycetes</taxon>
        <taxon>Pseudonocardiales</taxon>
        <taxon>Pseudonocardiaceae</taxon>
        <taxon>Amycolatopsis</taxon>
    </lineage>
</organism>
<evidence type="ECO:0000313" key="3">
    <source>
        <dbReference type="Proteomes" id="UP000631670"/>
    </source>
</evidence>
<feature type="compositionally biased region" description="Low complexity" evidence="1">
    <location>
        <begin position="107"/>
        <end position="119"/>
    </location>
</feature>
<evidence type="ECO:0000313" key="2">
    <source>
        <dbReference type="EMBL" id="MBE1497367.1"/>
    </source>
</evidence>
<comment type="caution">
    <text evidence="2">The sequence shown here is derived from an EMBL/GenBank/DDBJ whole genome shotgun (WGS) entry which is preliminary data.</text>
</comment>
<dbReference type="Proteomes" id="UP000631670">
    <property type="component" value="Unassembled WGS sequence"/>
</dbReference>
<keyword evidence="3" id="KW-1185">Reference proteome</keyword>
<dbReference type="InterPro" id="IPR019646">
    <property type="entry name" value="Aminoglyc_AdlTrfase"/>
</dbReference>
<gene>
    <name evidence="2" type="ORF">H4696_004467</name>
</gene>
<sequence>MDARTVLRVLEAVAPNAVWLAGGWGIDALLGRQTREHGDLDLLHRAKQEPAVLRALEALGYRETLDLHPLLFAEDGTATQKADTEGATFPTPRTASSPGTSAASKYRASPWRSRSSSTRGTRRARGTCAPGSDP</sequence>
<name>A0ABR9I2D6_9PSEU</name>
<proteinExistence type="predicted"/>
<dbReference type="Gene3D" id="3.30.460.40">
    <property type="match status" value="1"/>
</dbReference>
<accession>A0ABR9I2D6</accession>
<dbReference type="EMBL" id="JADBEG010000001">
    <property type="protein sequence ID" value="MBE1497367.1"/>
    <property type="molecule type" value="Genomic_DNA"/>
</dbReference>
<evidence type="ECO:0000256" key="1">
    <source>
        <dbReference type="SAM" id="MobiDB-lite"/>
    </source>
</evidence>
<feature type="compositionally biased region" description="Polar residues" evidence="1">
    <location>
        <begin position="91"/>
        <end position="103"/>
    </location>
</feature>